<sequence>MKRLKKLECALLLLICITIMLPLAATQHIGIAKANSPESFLLPDIKTDQPAIKNVDVLLDVGHGGIDGGTSFGDLLEKDINLSIAKKTYDSLQKKGVIVLMNRMDDYALSGENLWLRSRSRHLKDLAQRSQLADEVKPKVMISLHVNSARRSGKRGPLLLHQKNEQSLLLAKSLQNSLNMLYGTHEEPVYGKTYYLLKHTVVPAVIVEMGFITNAEDREMLTRPDSQQEIADKIAEGIQVYIKKIHERPS</sequence>
<name>A0ABX0JM07_9BACL</name>
<dbReference type="InterPro" id="IPR050695">
    <property type="entry name" value="N-acetylmuramoyl_amidase_3"/>
</dbReference>
<proteinExistence type="predicted"/>
<accession>A0ABX0JM07</accession>
<keyword evidence="1" id="KW-0378">Hydrolase</keyword>
<dbReference type="Proteomes" id="UP001165962">
    <property type="component" value="Unassembled WGS sequence"/>
</dbReference>
<organism evidence="3 4">
    <name type="scientific">Paenibacillus agricola</name>
    <dbReference type="NCBI Taxonomy" id="2716264"/>
    <lineage>
        <taxon>Bacteria</taxon>
        <taxon>Bacillati</taxon>
        <taxon>Bacillota</taxon>
        <taxon>Bacilli</taxon>
        <taxon>Bacillales</taxon>
        <taxon>Paenibacillaceae</taxon>
        <taxon>Paenibacillus</taxon>
    </lineage>
</organism>
<dbReference type="SUPFAM" id="SSF53187">
    <property type="entry name" value="Zn-dependent exopeptidases"/>
    <property type="match status" value="1"/>
</dbReference>
<dbReference type="EMBL" id="JAAOIW010000032">
    <property type="protein sequence ID" value="NHN35366.1"/>
    <property type="molecule type" value="Genomic_DNA"/>
</dbReference>
<evidence type="ECO:0000259" key="2">
    <source>
        <dbReference type="SMART" id="SM00646"/>
    </source>
</evidence>
<evidence type="ECO:0000313" key="4">
    <source>
        <dbReference type="Proteomes" id="UP001165962"/>
    </source>
</evidence>
<gene>
    <name evidence="3" type="ORF">G9U52_37310</name>
</gene>
<evidence type="ECO:0000313" key="3">
    <source>
        <dbReference type="EMBL" id="NHN35366.1"/>
    </source>
</evidence>
<dbReference type="Pfam" id="PF01520">
    <property type="entry name" value="Amidase_3"/>
    <property type="match status" value="1"/>
</dbReference>
<protein>
    <submittedName>
        <fullName evidence="3">N-acetylmuramoyl-L-alanine amidase</fullName>
    </submittedName>
</protein>
<feature type="domain" description="MurNAc-LAA" evidence="2">
    <location>
        <begin position="130"/>
        <end position="239"/>
    </location>
</feature>
<dbReference type="InterPro" id="IPR002508">
    <property type="entry name" value="MurNAc-LAA_cat"/>
</dbReference>
<reference evidence="3" key="1">
    <citation type="submission" date="2020-03" db="EMBL/GenBank/DDBJ databases">
        <title>Draft sequencing of Paenibacilllus sp. S3N08.</title>
        <authorList>
            <person name="Kim D.-U."/>
        </authorList>
    </citation>
    <scope>NUCLEOTIDE SEQUENCE</scope>
    <source>
        <strain evidence="3">S3N08</strain>
    </source>
</reference>
<dbReference type="RefSeq" id="WP_166158067.1">
    <property type="nucleotide sequence ID" value="NZ_JAAOIW010000032.1"/>
</dbReference>
<evidence type="ECO:0000256" key="1">
    <source>
        <dbReference type="ARBA" id="ARBA00022801"/>
    </source>
</evidence>
<dbReference type="Gene3D" id="3.40.630.40">
    <property type="entry name" value="Zn-dependent exopeptidases"/>
    <property type="match status" value="1"/>
</dbReference>
<dbReference type="PANTHER" id="PTHR30404:SF0">
    <property type="entry name" value="N-ACETYLMURAMOYL-L-ALANINE AMIDASE AMIC"/>
    <property type="match status" value="1"/>
</dbReference>
<dbReference type="SMART" id="SM00646">
    <property type="entry name" value="Ami_3"/>
    <property type="match status" value="1"/>
</dbReference>
<comment type="caution">
    <text evidence="3">The sequence shown here is derived from an EMBL/GenBank/DDBJ whole genome shotgun (WGS) entry which is preliminary data.</text>
</comment>
<dbReference type="CDD" id="cd02696">
    <property type="entry name" value="MurNAc-LAA"/>
    <property type="match status" value="1"/>
</dbReference>
<keyword evidence="4" id="KW-1185">Reference proteome</keyword>
<dbReference type="PANTHER" id="PTHR30404">
    <property type="entry name" value="N-ACETYLMURAMOYL-L-ALANINE AMIDASE"/>
    <property type="match status" value="1"/>
</dbReference>